<dbReference type="SMART" id="SM00112">
    <property type="entry name" value="CA"/>
    <property type="match status" value="1"/>
</dbReference>
<dbReference type="PANTHER" id="PTHR44103">
    <property type="entry name" value="PROPROTEIN CONVERTASE P"/>
    <property type="match status" value="1"/>
</dbReference>
<dbReference type="Pfam" id="PF16640">
    <property type="entry name" value="Big_3_5"/>
    <property type="match status" value="3"/>
</dbReference>
<dbReference type="InterPro" id="IPR013783">
    <property type="entry name" value="Ig-like_fold"/>
</dbReference>
<keyword evidence="6" id="KW-1185">Reference proteome</keyword>
<dbReference type="Gene3D" id="2.60.40.10">
    <property type="entry name" value="Immunoglobulins"/>
    <property type="match status" value="12"/>
</dbReference>
<dbReference type="InterPro" id="IPR015919">
    <property type="entry name" value="Cadherin-like_sf"/>
</dbReference>
<dbReference type="Pfam" id="PF13517">
    <property type="entry name" value="FG-GAP_3"/>
    <property type="match status" value="3"/>
</dbReference>
<dbReference type="CDD" id="cd00102">
    <property type="entry name" value="IPT"/>
    <property type="match status" value="2"/>
</dbReference>
<feature type="region of interest" description="Disordered" evidence="2">
    <location>
        <begin position="536"/>
        <end position="557"/>
    </location>
</feature>
<evidence type="ECO:0000256" key="2">
    <source>
        <dbReference type="SAM" id="MobiDB-lite"/>
    </source>
</evidence>
<reference evidence="5" key="1">
    <citation type="submission" date="2023-07" db="EMBL/GenBank/DDBJ databases">
        <authorList>
            <person name="Kim M.K."/>
        </authorList>
    </citation>
    <scope>NUCLEOTIDE SEQUENCE</scope>
    <source>
        <strain evidence="5">ASUV-10-1</strain>
    </source>
</reference>
<dbReference type="Gene3D" id="2.60.40.60">
    <property type="entry name" value="Cadherins"/>
    <property type="match status" value="1"/>
</dbReference>
<dbReference type="Pfam" id="PF19078">
    <property type="entry name" value="Big_12"/>
    <property type="match status" value="3"/>
</dbReference>
<name>A0ABT9BBP2_9BACT</name>
<keyword evidence="1 3" id="KW-0732">Signal</keyword>
<dbReference type="InterPro" id="IPR013517">
    <property type="entry name" value="FG-GAP"/>
</dbReference>
<accession>A0ABT9BBP2</accession>
<dbReference type="InterPro" id="IPR028994">
    <property type="entry name" value="Integrin_alpha_N"/>
</dbReference>
<dbReference type="EMBL" id="JAUQSY010000008">
    <property type="protein sequence ID" value="MDO7875684.1"/>
    <property type="molecule type" value="Genomic_DNA"/>
</dbReference>
<proteinExistence type="predicted"/>
<evidence type="ECO:0000313" key="5">
    <source>
        <dbReference type="EMBL" id="MDO7875684.1"/>
    </source>
</evidence>
<dbReference type="RefSeq" id="WP_305007003.1">
    <property type="nucleotide sequence ID" value="NZ_JAUQSY010000008.1"/>
</dbReference>
<comment type="caution">
    <text evidence="5">The sequence shown here is derived from an EMBL/GenBank/DDBJ whole genome shotgun (WGS) entry which is preliminary data.</text>
</comment>
<dbReference type="SUPFAM" id="SSF69318">
    <property type="entry name" value="Integrin alpha N-terminal domain"/>
    <property type="match status" value="1"/>
</dbReference>
<dbReference type="Pfam" id="PF00028">
    <property type="entry name" value="Cadherin"/>
    <property type="match status" value="1"/>
</dbReference>
<gene>
    <name evidence="5" type="ORF">Q5H93_13145</name>
</gene>
<dbReference type="Pfam" id="PF01833">
    <property type="entry name" value="TIG"/>
    <property type="match status" value="6"/>
</dbReference>
<dbReference type="CDD" id="cd11304">
    <property type="entry name" value="Cadherin_repeat"/>
    <property type="match status" value="1"/>
</dbReference>
<dbReference type="InterPro" id="IPR032109">
    <property type="entry name" value="Big_3_5"/>
</dbReference>
<evidence type="ECO:0000256" key="1">
    <source>
        <dbReference type="ARBA" id="ARBA00022729"/>
    </source>
</evidence>
<feature type="chain" id="PRO_5045802711" evidence="3">
    <location>
        <begin position="32"/>
        <end position="2852"/>
    </location>
</feature>
<evidence type="ECO:0000256" key="3">
    <source>
        <dbReference type="SAM" id="SignalP"/>
    </source>
</evidence>
<dbReference type="Proteomes" id="UP001176429">
    <property type="component" value="Unassembled WGS sequence"/>
</dbReference>
<dbReference type="InterPro" id="IPR044048">
    <property type="entry name" value="Big_12"/>
</dbReference>
<dbReference type="InterPro" id="IPR014756">
    <property type="entry name" value="Ig_E-set"/>
</dbReference>
<feature type="compositionally biased region" description="Polar residues" evidence="2">
    <location>
        <begin position="546"/>
        <end position="557"/>
    </location>
</feature>
<dbReference type="InterPro" id="IPR002909">
    <property type="entry name" value="IPT_dom"/>
</dbReference>
<feature type="domain" description="Cadherin" evidence="4">
    <location>
        <begin position="1068"/>
        <end position="1166"/>
    </location>
</feature>
<evidence type="ECO:0000313" key="6">
    <source>
        <dbReference type="Proteomes" id="UP001176429"/>
    </source>
</evidence>
<protein>
    <submittedName>
        <fullName evidence="5">Ig-like domain repeat protein</fullName>
    </submittedName>
</protein>
<dbReference type="SUPFAM" id="SSF49313">
    <property type="entry name" value="Cadherin-like"/>
    <property type="match status" value="1"/>
</dbReference>
<evidence type="ECO:0000259" key="4">
    <source>
        <dbReference type="PROSITE" id="PS50268"/>
    </source>
</evidence>
<dbReference type="PROSITE" id="PS50268">
    <property type="entry name" value="CADHERIN_2"/>
    <property type="match status" value="1"/>
</dbReference>
<dbReference type="PANTHER" id="PTHR44103:SF1">
    <property type="entry name" value="PROPROTEIN CONVERTASE P"/>
    <property type="match status" value="1"/>
</dbReference>
<dbReference type="SUPFAM" id="SSF81296">
    <property type="entry name" value="E set domains"/>
    <property type="match status" value="9"/>
</dbReference>
<sequence>MNLAITLLHSRSWVSLVALLTLLLAGPAAWAQAPTLSSLSPRGAQVGDLITLGGSGFTGTTGVTLGGAAVPGYTVVSNTQIRFNVPAGATPGLVRVSKPAGTSNGQPLEVGDLRSLALTGFTEDVVANGTGVTAAASTSSTFDASANVLHELGYNNGTATAGKGLPVGGFFVGTNAGTPGVPYQLADYGANNSLRLTEYNQGTLVLATPTPVSVLHVLLAASNVFFIPEVNITLTFTDNSTQTFSELDVRDWMDNNAAAVGEAAIVDVGRTDRANSAISTPAGTPRLYQYNLPLDAGNLGKSLQQVTVTKAGFSDNGIVNVMGLSGRLYAPAVISSFTPTSGPEGTTVTVTGAHLDAVREVRINGVRGTITGTPGYGNLTFVAGLRSSTGPLSLDTPSGTTTSSSSFTVPPPVISSFTPTSGPVGTTVTVTGTNLAAISQILVNGVSGSIMGTPGYGGFTFVVGARSSSGPVRVLAPSGSSTSSGTFTVVQEMFVSSLSPGQGLRNAPATTPVALTLNQTLRNDAATRGSLRVFSQQRGGRMQDGTRGSTTVSGATISFDPTTDFRAGETVYSTLTTAARNSANTQSPVAGHVSQFTVAAGGLGRGGFAGLAPPLPLGGSPNSADWADVAVGDVDGDGDLDAVAGSNSATGQVLLNDGQAGLSLGSTVALQYSQRQLKLADVDNDGDLDLLAISISGGSIIYPASNATGTFSVRLNNGSGSFGSGTDIALSAAPTNLAVGDVDGDGDLDAMAWGVGGTLYTFLNTAGTLALTNTQTPGGGGALALADLDQDGDLDIACSKDYNLQILWNGGDNSGSNTGTFSNPLLVPCNAAANSIAIVAADLDNDHDLDLVVRGDLSIVTSLRNGANDPGAGIGSFTEVDGLYAAPFGSAAVGDVDADGDLDVITAGAALQNGIYLFRNGSDSSGSNAGQFGPLTFVRSSPNNVYHISTPQLADMDGDGDLDLVVVSTTQVAVLLNQPAPLLLSATPNPVAAGGTLVVTGRYFTGATGFAFLGNSPTNTAFTINSDTQLTISVPAAVPPGSRTLIVGNRHGNSNGLPVTVVAAPATDLSVSPASVAENQPVGTTVGTFSSTTPTAGSTFTYSFATGGADNGAFSIAGSTLTTNAVFDYEAQSSYSIRVRSTDQNGQFFEKDLIITIGDVDETPVLSSLTPASGPVGASVSVAGSYLGGATGVSFNGVNQTTITANTAAGLTVTVPAGASTGPLTVTTPNGLSNSLTFTVTAASTSTALTSSANPSTLGQGVTLTATVTNTNGSVRPTGTVTFKDGSTTLGTGMLNSSGLATFSTSSLSVGSHSLTAVYAAAPGFVASTSAALTQVVNAASTTTTLSSSANPATPGQSVTLTATVAVVAPGSGTPTGTVTFKDGSTTLGTGTLNAARQATFTTSALSTGSHSLTAVYAGTAGYGPSTSAGLTQQVGNTATATTLSSSLNPSTDGQAVSFTATVAAGSGTPTGTVTFKDGSTTLGTGTLNGSGVASFSTSSLSVGSHSLTAVYGGATGLASSTSAALTQVVNAPPVPAISSLSPSSGPVGTSVVISGSGLGGASSVSFDGVAQTTISANTATSLTVAVPAGATTGDVVVNTPGGTSNALTFTVTPPAPVVTSVAAPADGTYRIGQFLTFLVSFDQPVTVSTAGGTPVMLLTIGSTTRGVTYLSGSTTSTLTFRYLVQAGELDLNGVTLGGSIAANNGTLRNATGTNALLTLRNVAPLSGVLVDGVAPTPTLSTTAPSPSSSSAITVTITFAEPVTGLTAASLTVSNGTPGVLSGSGTTYTLIVTATASGPVTVQVPAGAAEDAAGNPSAASSTLSVTYSPPPVAISSFTPTSGTGGTVVTITGNGFTGATAVTINNGAVASYTVNSDTQLTATVAAGNTTGLIRVTAPAGTGVSSTNFVVGPAVTSVTAATANGTYRAGQVLQFSVVFSQNITVSTSGGTPSLDLTVGSTVRQAVYSSTAGNTASFRYVIVAGDLDTDGVTLGSTINLNGGTIRNSAGADADPDLRNVASAAGLRVDAVAPTVAITSPAGSSTGTSPIPITITFSETVTGFATSDVTVTGGSRGTLSGSGTTYTISVTPAANSTSVTVSVAAGVAPDAAGNGNAAAPAFTIAYVPLPDITSFTPTSGPVGTTVVLTGTYFTGATAVAFNGVAATSFTVTSATRITAVVPVGVSAGKLSVTTANGTALSTGSFAPTVPAVLSVAAPANASYGVGQALDFNVTFDQVVTATGTVRLPLTVGSTARNASYASGNGSRVLTFRYVVVSGELDANGVVLGTSITTVGGGIRNAGNSSANLALNNVAPTTGVLVDGVLPTVALSSPAGSSTSTAPIPLTITFSEPVTGLSLAALTVGNGTAANLSGSGSTYTLELAPVADGPVTVNLAAGAAQDAADNDNTAAPQFSISYTAPARPTITSLSAGAELPGMPVILTGTNFTSGSSVSFGGVAAGSVTYNSPTSLTVVVPVGAAPGSSTVVVTAATGSSTSAPAFEVLQVYEGPAACIATLPYLATGDGQWHYLRLPTGEVVAALRDTRARLGTVAVSVTVTGDGQPVREDGRGRAYLDRNWHLTASGGPFAGSSVALRFFGLSDELARLTAADPAATLANLKATQYSGPNEDCDLGNNGPGESRVLPLAASTPGGVPWFVAQATVADHFSEFYLTGSSAPLPVELLSFTAAKRGLAVQLAWRTASEKNSARFEVERSGDGRTFARIGTVAAQGSTARPTAYTFLDDHYPGDGNSPGATNVRYYRLRQVDRDGSASYSPVRAVTVGGPSELTLSPNPAHAAVAVAGMRAGAAVEVYDALGRAVARATADAGGTAKLALPAGLAAGVYVVRSGAQVQRLAVE</sequence>
<dbReference type="InterPro" id="IPR002126">
    <property type="entry name" value="Cadherin-like_dom"/>
</dbReference>
<organism evidence="5 6">
    <name type="scientific">Hymenobacter aranciens</name>
    <dbReference type="NCBI Taxonomy" id="3063996"/>
    <lineage>
        <taxon>Bacteria</taxon>
        <taxon>Pseudomonadati</taxon>
        <taxon>Bacteroidota</taxon>
        <taxon>Cytophagia</taxon>
        <taxon>Cytophagales</taxon>
        <taxon>Hymenobacteraceae</taxon>
        <taxon>Hymenobacter</taxon>
    </lineage>
</organism>
<feature type="signal peptide" evidence="3">
    <location>
        <begin position="1"/>
        <end position="31"/>
    </location>
</feature>
<dbReference type="SMART" id="SM00429">
    <property type="entry name" value="IPT"/>
    <property type="match status" value="7"/>
</dbReference>